<name>A0ABX4E0L1_9PSED</name>
<comment type="caution">
    <text evidence="1">The sequence shown here is derived from an EMBL/GenBank/DDBJ whole genome shotgun (WGS) entry which is preliminary data.</text>
</comment>
<gene>
    <name evidence="1" type="ORF">PSUM_04530</name>
</gene>
<organism evidence="1 2">
    <name type="scientific">Pseudomonas umsongensis</name>
    <dbReference type="NCBI Taxonomy" id="198618"/>
    <lineage>
        <taxon>Bacteria</taxon>
        <taxon>Pseudomonadati</taxon>
        <taxon>Pseudomonadota</taxon>
        <taxon>Gammaproteobacteria</taxon>
        <taxon>Pseudomonadales</taxon>
        <taxon>Pseudomonadaceae</taxon>
        <taxon>Pseudomonas</taxon>
    </lineage>
</organism>
<sequence length="60" mass="6440">MGGVYEVAIDLSVAQIQRGAGALDKTAVFIGLDNGDLSRTQRQGQAYQRASYGHAWRSQG</sequence>
<dbReference type="EMBL" id="NIWU01000001">
    <property type="protein sequence ID" value="OXR35160.1"/>
    <property type="molecule type" value="Genomic_DNA"/>
</dbReference>
<evidence type="ECO:0000313" key="2">
    <source>
        <dbReference type="Proteomes" id="UP000215455"/>
    </source>
</evidence>
<dbReference type="Proteomes" id="UP000215455">
    <property type="component" value="Unassembled WGS sequence"/>
</dbReference>
<keyword evidence="2" id="KW-1185">Reference proteome</keyword>
<accession>A0ABX4E0L1</accession>
<reference evidence="1 2" key="1">
    <citation type="submission" date="2017-06" db="EMBL/GenBank/DDBJ databases">
        <authorList>
            <person name="Furmanczyk E.M."/>
        </authorList>
    </citation>
    <scope>NUCLEOTIDE SEQUENCE [LARGE SCALE GENOMIC DNA]</scope>
    <source>
        <strain evidence="1 2">DSM 16611</strain>
    </source>
</reference>
<evidence type="ECO:0000313" key="1">
    <source>
        <dbReference type="EMBL" id="OXR35160.1"/>
    </source>
</evidence>
<evidence type="ECO:0008006" key="3">
    <source>
        <dbReference type="Google" id="ProtNLM"/>
    </source>
</evidence>
<protein>
    <recommendedName>
        <fullName evidence="3">Transposase</fullName>
    </recommendedName>
</protein>
<proteinExistence type="predicted"/>